<gene>
    <name evidence="2" type="ORF">OIU79_015990</name>
</gene>
<evidence type="ECO:0000256" key="1">
    <source>
        <dbReference type="SAM" id="MobiDB-lite"/>
    </source>
</evidence>
<accession>A0A9Q0SQW0</accession>
<reference evidence="2" key="1">
    <citation type="submission" date="2022-11" db="EMBL/GenBank/DDBJ databases">
        <authorList>
            <person name="Hyden B.L."/>
            <person name="Feng K."/>
            <person name="Yates T."/>
            <person name="Jawdy S."/>
            <person name="Smart L.B."/>
            <person name="Muchero W."/>
        </authorList>
    </citation>
    <scope>NUCLEOTIDE SEQUENCE</scope>
    <source>
        <tissue evidence="2">Shoot tip</tissue>
    </source>
</reference>
<feature type="compositionally biased region" description="Polar residues" evidence="1">
    <location>
        <begin position="59"/>
        <end position="75"/>
    </location>
</feature>
<comment type="caution">
    <text evidence="2">The sequence shown here is derived from an EMBL/GenBank/DDBJ whole genome shotgun (WGS) entry which is preliminary data.</text>
</comment>
<feature type="region of interest" description="Disordered" evidence="1">
    <location>
        <begin position="34"/>
        <end position="77"/>
    </location>
</feature>
<feature type="region of interest" description="Disordered" evidence="1">
    <location>
        <begin position="132"/>
        <end position="316"/>
    </location>
</feature>
<name>A0A9Q0SQW0_SALPP</name>
<keyword evidence="3" id="KW-1185">Reference proteome</keyword>
<dbReference type="Proteomes" id="UP001151532">
    <property type="component" value="Chromosome 2"/>
</dbReference>
<feature type="compositionally biased region" description="Polar residues" evidence="1">
    <location>
        <begin position="174"/>
        <end position="184"/>
    </location>
</feature>
<evidence type="ECO:0000313" key="3">
    <source>
        <dbReference type="Proteomes" id="UP001151532"/>
    </source>
</evidence>
<proteinExistence type="predicted"/>
<feature type="region of interest" description="Disordered" evidence="1">
    <location>
        <begin position="89"/>
        <end position="110"/>
    </location>
</feature>
<protein>
    <submittedName>
        <fullName evidence="2">Uncharacterized protein</fullName>
    </submittedName>
</protein>
<feature type="compositionally biased region" description="Basic residues" evidence="1">
    <location>
        <begin position="300"/>
        <end position="316"/>
    </location>
</feature>
<feature type="compositionally biased region" description="Low complexity" evidence="1">
    <location>
        <begin position="256"/>
        <end position="273"/>
    </location>
</feature>
<dbReference type="AlphaFoldDB" id="A0A9Q0SQW0"/>
<dbReference type="EMBL" id="JAPFFK010000019">
    <property type="protein sequence ID" value="KAJ6686103.1"/>
    <property type="molecule type" value="Genomic_DNA"/>
</dbReference>
<organism evidence="2 3">
    <name type="scientific">Salix purpurea</name>
    <name type="common">Purple osier willow</name>
    <dbReference type="NCBI Taxonomy" id="77065"/>
    <lineage>
        <taxon>Eukaryota</taxon>
        <taxon>Viridiplantae</taxon>
        <taxon>Streptophyta</taxon>
        <taxon>Embryophyta</taxon>
        <taxon>Tracheophyta</taxon>
        <taxon>Spermatophyta</taxon>
        <taxon>Magnoliopsida</taxon>
        <taxon>eudicotyledons</taxon>
        <taxon>Gunneridae</taxon>
        <taxon>Pentapetalae</taxon>
        <taxon>rosids</taxon>
        <taxon>fabids</taxon>
        <taxon>Malpighiales</taxon>
        <taxon>Salicaceae</taxon>
        <taxon>Saliceae</taxon>
        <taxon>Salix</taxon>
    </lineage>
</organism>
<sequence length="316" mass="34457">MDTPLSEKPIRVEVEYEWRPTRCKDCLVYGHSCTSMAKPPPEIPQAPEGNIPTIPLQPNPETHNLPSQTSSQPLDTTRDTTHIPTHILPLVPTPQRTPSQQPPIHPPIKTLTTITKPSAASAQQRAKTLIAASNPPAESSQQRDKTITKQTLNKPPPPPLEAHPKTNLVADNTRGPSPTLQQHKTNTHDKTLAKTTGKELAAVTTSTPPVSSQTAADTNPTKDNPPTLTQPTPQEVEIPWPHNPLPKCTVSRMDSLHSQSQSMDSGSSSTMMSRNEAEDVGVHDNWILEHDESPPPSPKTVRKKKGGKRGKVPKGY</sequence>
<feature type="compositionally biased region" description="Low complexity" evidence="1">
    <location>
        <begin position="201"/>
        <end position="216"/>
    </location>
</feature>
<feature type="compositionally biased region" description="Polar residues" evidence="1">
    <location>
        <begin position="217"/>
        <end position="233"/>
    </location>
</feature>
<evidence type="ECO:0000313" key="2">
    <source>
        <dbReference type="EMBL" id="KAJ6686103.1"/>
    </source>
</evidence>
<reference evidence="2" key="2">
    <citation type="journal article" date="2023" name="Int. J. Mol. Sci.">
        <title>De Novo Assembly and Annotation of 11 Diverse Shrub Willow (Salix) Genomes Reveals Novel Gene Organization in Sex-Linked Regions.</title>
        <authorList>
            <person name="Hyden B."/>
            <person name="Feng K."/>
            <person name="Yates T.B."/>
            <person name="Jawdy S."/>
            <person name="Cereghino C."/>
            <person name="Smart L.B."/>
            <person name="Muchero W."/>
        </authorList>
    </citation>
    <scope>NUCLEOTIDE SEQUENCE</scope>
    <source>
        <tissue evidence="2">Shoot tip</tissue>
    </source>
</reference>
<feature type="compositionally biased region" description="Basic and acidic residues" evidence="1">
    <location>
        <begin position="275"/>
        <end position="293"/>
    </location>
</feature>